<feature type="transmembrane region" description="Helical" evidence="1">
    <location>
        <begin position="112"/>
        <end position="130"/>
    </location>
</feature>
<name>A0A3A8A622_9HYPH</name>
<feature type="transmembrane region" description="Helical" evidence="1">
    <location>
        <begin position="258"/>
        <end position="279"/>
    </location>
</feature>
<organism evidence="2 3">
    <name type="scientific">Oceaniradius stylonematis</name>
    <dbReference type="NCBI Taxonomy" id="2184161"/>
    <lineage>
        <taxon>Bacteria</taxon>
        <taxon>Pseudomonadati</taxon>
        <taxon>Pseudomonadota</taxon>
        <taxon>Alphaproteobacteria</taxon>
        <taxon>Hyphomicrobiales</taxon>
        <taxon>Ahrensiaceae</taxon>
        <taxon>Oceaniradius</taxon>
    </lineage>
</organism>
<dbReference type="EMBL" id="QFWV02000008">
    <property type="protein sequence ID" value="RKF05712.1"/>
    <property type="molecule type" value="Genomic_DNA"/>
</dbReference>
<comment type="caution">
    <text evidence="2">The sequence shown here is derived from an EMBL/GenBank/DDBJ whole genome shotgun (WGS) entry which is preliminary data.</text>
</comment>
<dbReference type="AlphaFoldDB" id="A0A3A8A622"/>
<feature type="transmembrane region" description="Helical" evidence="1">
    <location>
        <begin position="172"/>
        <end position="202"/>
    </location>
</feature>
<evidence type="ECO:0000256" key="1">
    <source>
        <dbReference type="SAM" id="Phobius"/>
    </source>
</evidence>
<protein>
    <submittedName>
        <fullName evidence="2">Uncharacterized protein</fullName>
    </submittedName>
</protein>
<keyword evidence="1" id="KW-1133">Transmembrane helix</keyword>
<keyword evidence="3" id="KW-1185">Reference proteome</keyword>
<gene>
    <name evidence="2" type="ORF">DEM25_014010</name>
</gene>
<evidence type="ECO:0000313" key="2">
    <source>
        <dbReference type="EMBL" id="RKF05712.1"/>
    </source>
</evidence>
<dbReference type="Proteomes" id="UP000246132">
    <property type="component" value="Unassembled WGS sequence"/>
</dbReference>
<proteinExistence type="predicted"/>
<keyword evidence="1" id="KW-0472">Membrane</keyword>
<reference evidence="2 3" key="1">
    <citation type="journal article" date="2018" name="Int. J. Syst. Bacteriol.">
        <title>Oceaniradius stylonemae gen. nov., sp. nov., isolated from a red alga, Stylonema cornu-cervi.</title>
        <authorList>
            <person name="Jeong S."/>
        </authorList>
    </citation>
    <scope>NUCLEOTIDE SEQUENCE [LARGE SCALE GENOMIC DNA]</scope>
    <source>
        <strain evidence="2 3">StC1</strain>
    </source>
</reference>
<sequence>MPRLGLAGLVWLVMGALVALIAAGLLLPLRAPLGSMYWDSFLYLDAANRLGQGQMPNVDFFTPVGPLEYYLSTWTMALFADAQPMYAANWSIAIVTIPLMALILWDVARRNPLIALALAVPFALFTLLPFNTTEYYNYPGSDGFGIYNRHASQLLYVLAAALMFVRNRSLLVALVAALMLVLFLVKITGFVAAGLLCLAALAAGRIRLFGAIASAVIFAAALGGLELATGMISAYLADIVALLDINDSSLASRLIQGASRTGGTVIFAGLLGALLIVVLPARTAAGQPLWRAVCDHPSIWLGAALAGGIFFESQNTGSQEHIALWPVAILALARMFAADGSNGAKAAAALVAACTVLPPAVQTIQHATRANLAMIRQVPLEHENLGAMGQVTVRPRKLERYERMRAHYIEYPEATRAIAMRRELPAFVLYSEHDFQIGLMKDADELVGELKRLEAAGLRYETIMTLDFANPFPWLLGKSGPRHIAIGADPYRAVPKPDADVYDAVADADIVLEPQCPYRDNGRQLYGIYAPALTGHVKVRLTDCYAAYVRPQIAARLGG</sequence>
<feature type="transmembrane region" description="Helical" evidence="1">
    <location>
        <begin position="86"/>
        <end position="105"/>
    </location>
</feature>
<evidence type="ECO:0000313" key="3">
    <source>
        <dbReference type="Proteomes" id="UP000246132"/>
    </source>
</evidence>
<feature type="transmembrane region" description="Helical" evidence="1">
    <location>
        <begin position="208"/>
        <end position="237"/>
    </location>
</feature>
<accession>A0A3A8A622</accession>
<feature type="transmembrane region" description="Helical" evidence="1">
    <location>
        <begin position="150"/>
        <end position="165"/>
    </location>
</feature>
<keyword evidence="1" id="KW-0812">Transmembrane</keyword>